<dbReference type="InterPro" id="IPR036179">
    <property type="entry name" value="Ig-like_dom_sf"/>
</dbReference>
<dbReference type="Pfam" id="PF07686">
    <property type="entry name" value="V-set"/>
    <property type="match status" value="1"/>
</dbReference>
<protein>
    <recommendedName>
        <fullName evidence="9">Ig-like domain-containing protein</fullName>
    </recommendedName>
</protein>
<evidence type="ECO:0000313" key="10">
    <source>
        <dbReference type="Ensembl" id="ENSSPUP00000013067.1"/>
    </source>
</evidence>
<dbReference type="GeneTree" id="ENSGT00940000154332"/>
<dbReference type="InterPro" id="IPR007110">
    <property type="entry name" value="Ig-like_dom"/>
</dbReference>
<proteinExistence type="predicted"/>
<evidence type="ECO:0000256" key="4">
    <source>
        <dbReference type="ARBA" id="ARBA00023136"/>
    </source>
</evidence>
<dbReference type="InterPro" id="IPR050671">
    <property type="entry name" value="CD300_family_receptors"/>
</dbReference>
<keyword evidence="5" id="KW-1015">Disulfide bond</keyword>
<reference evidence="10" key="1">
    <citation type="submission" date="2025-08" db="UniProtKB">
        <authorList>
            <consortium name="Ensembl"/>
        </authorList>
    </citation>
    <scope>IDENTIFICATION</scope>
</reference>
<dbReference type="PANTHER" id="PTHR11860:SF87">
    <property type="entry name" value="CMRF35-LIKE MOLECULE 8"/>
    <property type="match status" value="1"/>
</dbReference>
<name>A0A8D0GYJ3_SPHPU</name>
<dbReference type="SUPFAM" id="SSF48726">
    <property type="entry name" value="Immunoglobulin"/>
    <property type="match status" value="1"/>
</dbReference>
<dbReference type="FunFam" id="2.60.40.10:FF:000370">
    <property type="entry name" value="CMRF35-like molecule 1"/>
    <property type="match status" value="1"/>
</dbReference>
<dbReference type="GO" id="GO:0005886">
    <property type="term" value="C:plasma membrane"/>
    <property type="evidence" value="ECO:0007669"/>
    <property type="project" value="TreeGrafter"/>
</dbReference>
<dbReference type="Ensembl" id="ENSSPUT00000013938.1">
    <property type="protein sequence ID" value="ENSSPUP00000013067.1"/>
    <property type="gene ID" value="ENSSPUG00000010067.1"/>
</dbReference>
<keyword evidence="2 7" id="KW-0812">Transmembrane</keyword>
<feature type="compositionally biased region" description="Basic and acidic residues" evidence="6">
    <location>
        <begin position="297"/>
        <end position="310"/>
    </location>
</feature>
<evidence type="ECO:0000256" key="7">
    <source>
        <dbReference type="SAM" id="Phobius"/>
    </source>
</evidence>
<dbReference type="InterPro" id="IPR013783">
    <property type="entry name" value="Ig-like_fold"/>
</dbReference>
<evidence type="ECO:0000256" key="5">
    <source>
        <dbReference type="ARBA" id="ARBA00023157"/>
    </source>
</evidence>
<keyword evidence="4 7" id="KW-0472">Membrane</keyword>
<dbReference type="InterPro" id="IPR003599">
    <property type="entry name" value="Ig_sub"/>
</dbReference>
<dbReference type="CDD" id="cd05716">
    <property type="entry name" value="IgV_pIgR_like"/>
    <property type="match status" value="1"/>
</dbReference>
<feature type="chain" id="PRO_5034036753" description="Ig-like domain-containing protein" evidence="8">
    <location>
        <begin position="19"/>
        <end position="310"/>
    </location>
</feature>
<dbReference type="PROSITE" id="PS50835">
    <property type="entry name" value="IG_LIKE"/>
    <property type="match status" value="1"/>
</dbReference>
<dbReference type="SMART" id="SM00409">
    <property type="entry name" value="IG"/>
    <property type="match status" value="1"/>
</dbReference>
<reference evidence="10" key="2">
    <citation type="submission" date="2025-09" db="UniProtKB">
        <authorList>
            <consortium name="Ensembl"/>
        </authorList>
    </citation>
    <scope>IDENTIFICATION</scope>
</reference>
<evidence type="ECO:0000256" key="3">
    <source>
        <dbReference type="ARBA" id="ARBA00022729"/>
    </source>
</evidence>
<evidence type="ECO:0000256" key="2">
    <source>
        <dbReference type="ARBA" id="ARBA00022692"/>
    </source>
</evidence>
<dbReference type="AlphaFoldDB" id="A0A8D0GYJ3"/>
<accession>A0A8D0GYJ3</accession>
<feature type="transmembrane region" description="Helical" evidence="7">
    <location>
        <begin position="177"/>
        <end position="198"/>
    </location>
</feature>
<dbReference type="OMA" id="WISKQEH"/>
<evidence type="ECO:0000259" key="9">
    <source>
        <dbReference type="PROSITE" id="PS50835"/>
    </source>
</evidence>
<feature type="region of interest" description="Disordered" evidence="6">
    <location>
        <begin position="206"/>
        <end position="225"/>
    </location>
</feature>
<evidence type="ECO:0000256" key="6">
    <source>
        <dbReference type="SAM" id="MobiDB-lite"/>
    </source>
</evidence>
<sequence>MMRLPLVGVILLFPGSFSQLTGPTEVKDSLGGSVSVRCRYDEGYQKNYQKYWCRGADWSSCITVIETTGSELVVKKGRVSIADNHTRSTFTVTMEELTWGDAGIYWCGITKVGADPGFQVNVIVLPEPSHPHTTAPVTTGYSSTASTGYSSTASTGYSSTASTAAVPTSSFFTRPEFLLPISLLMLVMLLLLGAVFLARRMKMKKKEKKAHETIPSPHEAPGSTEDEISYAVIKPELRGPSSTAGHAAPRPSDVEYATIKPGNSSDVSYTTVQFSTLEDQPGIYVNMDQRSHPAPRSIREKTEYCDLKTS</sequence>
<dbReference type="PANTHER" id="PTHR11860">
    <property type="entry name" value="POLYMERIC-IMMUNOGLOBULIN RECEPTOR"/>
    <property type="match status" value="1"/>
</dbReference>
<organism evidence="10 11">
    <name type="scientific">Sphenodon punctatus</name>
    <name type="common">Tuatara</name>
    <name type="synonym">Hatteria punctata</name>
    <dbReference type="NCBI Taxonomy" id="8508"/>
    <lineage>
        <taxon>Eukaryota</taxon>
        <taxon>Metazoa</taxon>
        <taxon>Chordata</taxon>
        <taxon>Craniata</taxon>
        <taxon>Vertebrata</taxon>
        <taxon>Euteleostomi</taxon>
        <taxon>Lepidosauria</taxon>
        <taxon>Sphenodontia</taxon>
        <taxon>Sphenodontidae</taxon>
        <taxon>Sphenodon</taxon>
    </lineage>
</organism>
<keyword evidence="7" id="KW-1133">Transmembrane helix</keyword>
<evidence type="ECO:0000313" key="11">
    <source>
        <dbReference type="Proteomes" id="UP000694392"/>
    </source>
</evidence>
<evidence type="ECO:0000256" key="1">
    <source>
        <dbReference type="ARBA" id="ARBA00004370"/>
    </source>
</evidence>
<evidence type="ECO:0000256" key="8">
    <source>
        <dbReference type="SAM" id="SignalP"/>
    </source>
</evidence>
<feature type="signal peptide" evidence="8">
    <location>
        <begin position="1"/>
        <end position="18"/>
    </location>
</feature>
<feature type="region of interest" description="Disordered" evidence="6">
    <location>
        <begin position="286"/>
        <end position="310"/>
    </location>
</feature>
<keyword evidence="11" id="KW-1185">Reference proteome</keyword>
<dbReference type="GO" id="GO:0004888">
    <property type="term" value="F:transmembrane signaling receptor activity"/>
    <property type="evidence" value="ECO:0007669"/>
    <property type="project" value="TreeGrafter"/>
</dbReference>
<feature type="domain" description="Ig-like" evidence="9">
    <location>
        <begin position="14"/>
        <end position="107"/>
    </location>
</feature>
<dbReference type="Gene3D" id="2.60.40.10">
    <property type="entry name" value="Immunoglobulins"/>
    <property type="match status" value="1"/>
</dbReference>
<dbReference type="InterPro" id="IPR013106">
    <property type="entry name" value="Ig_V-set"/>
</dbReference>
<keyword evidence="3 8" id="KW-0732">Signal</keyword>
<comment type="subcellular location">
    <subcellularLocation>
        <location evidence="1">Membrane</location>
    </subcellularLocation>
</comment>
<dbReference type="Proteomes" id="UP000694392">
    <property type="component" value="Unplaced"/>
</dbReference>